<dbReference type="AlphaFoldDB" id="A0AAD9YCV2"/>
<gene>
    <name evidence="1" type="ORF">CKAH01_17603</name>
</gene>
<accession>A0AAD9YCV2</accession>
<reference evidence="1" key="1">
    <citation type="submission" date="2023-02" db="EMBL/GenBank/DDBJ databases">
        <title>Colletotrichum kahawae CIFC_Que2 genome sequencing and assembly.</title>
        <authorList>
            <person name="Baroncelli R."/>
        </authorList>
    </citation>
    <scope>NUCLEOTIDE SEQUENCE</scope>
    <source>
        <strain evidence="1">CIFC_Que2</strain>
    </source>
</reference>
<evidence type="ECO:0000313" key="1">
    <source>
        <dbReference type="EMBL" id="KAK2753200.1"/>
    </source>
</evidence>
<evidence type="ECO:0000313" key="2">
    <source>
        <dbReference type="Proteomes" id="UP001281614"/>
    </source>
</evidence>
<dbReference type="Proteomes" id="UP001281614">
    <property type="component" value="Unassembled WGS sequence"/>
</dbReference>
<proteinExistence type="predicted"/>
<organism evidence="1 2">
    <name type="scientific">Colletotrichum kahawae</name>
    <name type="common">Coffee berry disease fungus</name>
    <dbReference type="NCBI Taxonomy" id="34407"/>
    <lineage>
        <taxon>Eukaryota</taxon>
        <taxon>Fungi</taxon>
        <taxon>Dikarya</taxon>
        <taxon>Ascomycota</taxon>
        <taxon>Pezizomycotina</taxon>
        <taxon>Sordariomycetes</taxon>
        <taxon>Hypocreomycetidae</taxon>
        <taxon>Glomerellales</taxon>
        <taxon>Glomerellaceae</taxon>
        <taxon>Colletotrichum</taxon>
        <taxon>Colletotrichum gloeosporioides species complex</taxon>
    </lineage>
</organism>
<keyword evidence="2" id="KW-1185">Reference proteome</keyword>
<sequence>MPDDWLPRLHRCNRMGTLDSQEEQETARQKIWTLVFDGWNTDSPIPTHTISGDHKATDGIVKIGVLNEDAPSSRKRKADGSMAPVPACRSRGADVFIKVKVHWQHEDLCFPFCDSRGIAFASDISFRKIPGSSLGRLKGECSSRWDSIEVSRGRRENNELVAYWTRNTLVSSLKNNLRGRGDLDAVGLPGSRTTATLAGRSTMEIDQVIDLQKLTYIKLCIDIWEANLDAFALASHLASQKNYSGVLELSS</sequence>
<comment type="caution">
    <text evidence="1">The sequence shown here is derived from an EMBL/GenBank/DDBJ whole genome shotgun (WGS) entry which is preliminary data.</text>
</comment>
<dbReference type="EMBL" id="VYYT01000243">
    <property type="protein sequence ID" value="KAK2753200.1"/>
    <property type="molecule type" value="Genomic_DNA"/>
</dbReference>
<protein>
    <submittedName>
        <fullName evidence="1">Uncharacterized protein</fullName>
    </submittedName>
</protein>
<name>A0AAD9YCV2_COLKA</name>